<gene>
    <name evidence="1" type="ORF">NCTC10797_02182</name>
</gene>
<name>A0A4U8W011_9NOCA</name>
<dbReference type="EMBL" id="LR215973">
    <property type="protein sequence ID" value="VFA98415.1"/>
    <property type="molecule type" value="Genomic_DNA"/>
</dbReference>
<dbReference type="AlphaFoldDB" id="A0A4U8W011"/>
<reference evidence="1 2" key="1">
    <citation type="submission" date="2019-02" db="EMBL/GenBank/DDBJ databases">
        <authorList>
            <consortium name="Pathogen Informatics"/>
        </authorList>
    </citation>
    <scope>NUCLEOTIDE SEQUENCE [LARGE SCALE GENOMIC DNA]</scope>
    <source>
        <strain evidence="1 2">3012STDY6756504</strain>
    </source>
</reference>
<proteinExistence type="predicted"/>
<dbReference type="Proteomes" id="UP000290439">
    <property type="component" value="Chromosome"/>
</dbReference>
<sequence>MIAVARPARARVGAQRRRAIDPVNTVVPMARARDAAPREPVNALVTNVVRAASGA</sequence>
<evidence type="ECO:0000313" key="1">
    <source>
        <dbReference type="EMBL" id="VFA98415.1"/>
    </source>
</evidence>
<organism evidence="1 2">
    <name type="scientific">Nocardia cyriacigeorgica</name>
    <dbReference type="NCBI Taxonomy" id="135487"/>
    <lineage>
        <taxon>Bacteria</taxon>
        <taxon>Bacillati</taxon>
        <taxon>Actinomycetota</taxon>
        <taxon>Actinomycetes</taxon>
        <taxon>Mycobacteriales</taxon>
        <taxon>Nocardiaceae</taxon>
        <taxon>Nocardia</taxon>
    </lineage>
</organism>
<protein>
    <submittedName>
        <fullName evidence="1">Uncharacterized protein</fullName>
    </submittedName>
</protein>
<evidence type="ECO:0000313" key="2">
    <source>
        <dbReference type="Proteomes" id="UP000290439"/>
    </source>
</evidence>
<accession>A0A4U8W011</accession>